<evidence type="ECO:0000313" key="2">
    <source>
        <dbReference type="Proteomes" id="UP000679992"/>
    </source>
</evidence>
<dbReference type="Proteomes" id="UP000679992">
    <property type="component" value="Unassembled WGS sequence"/>
</dbReference>
<keyword evidence="2" id="KW-1185">Reference proteome</keyword>
<dbReference type="RefSeq" id="WP_213656675.1">
    <property type="nucleotide sequence ID" value="NZ_BOSL01000026.1"/>
</dbReference>
<reference evidence="1 2" key="1">
    <citation type="submission" date="2021-03" db="EMBL/GenBank/DDBJ databases">
        <title>Antimicrobial resistance genes in bacteria isolated from Japanese honey, and their potential for conferring macrolide and lincosamide resistance in the American foulbrood pathogen Paenibacillus larvae.</title>
        <authorList>
            <person name="Okamoto M."/>
            <person name="Kumagai M."/>
            <person name="Kanamori H."/>
            <person name="Takamatsu D."/>
        </authorList>
    </citation>
    <scope>NUCLEOTIDE SEQUENCE [LARGE SCALE GENOMIC DNA]</scope>
    <source>
        <strain evidence="1 2">J42TS3</strain>
    </source>
</reference>
<dbReference type="EMBL" id="BOSL01000026">
    <property type="protein sequence ID" value="GIP55926.1"/>
    <property type="molecule type" value="Genomic_DNA"/>
</dbReference>
<name>A0ABQ4MIW9_9BACL</name>
<gene>
    <name evidence="1" type="ORF">J42TS3_49610</name>
</gene>
<protein>
    <recommendedName>
        <fullName evidence="3">DUF5405 domain-containing protein</fullName>
    </recommendedName>
</protein>
<sequence>MKVQIEGQLYLESDERQFVIKQYNGKVDDKGKELFQAKGYFSSIEGAIKHLVKMKLMESTSTTLGELLREIESIKGYIESKVTI</sequence>
<evidence type="ECO:0000313" key="1">
    <source>
        <dbReference type="EMBL" id="GIP55926.1"/>
    </source>
</evidence>
<evidence type="ECO:0008006" key="3">
    <source>
        <dbReference type="Google" id="ProtNLM"/>
    </source>
</evidence>
<organism evidence="1 2">
    <name type="scientific">Paenibacillus vini</name>
    <dbReference type="NCBI Taxonomy" id="1476024"/>
    <lineage>
        <taxon>Bacteria</taxon>
        <taxon>Bacillati</taxon>
        <taxon>Bacillota</taxon>
        <taxon>Bacilli</taxon>
        <taxon>Bacillales</taxon>
        <taxon>Paenibacillaceae</taxon>
        <taxon>Paenibacillus</taxon>
    </lineage>
</organism>
<proteinExistence type="predicted"/>
<comment type="caution">
    <text evidence="1">The sequence shown here is derived from an EMBL/GenBank/DDBJ whole genome shotgun (WGS) entry which is preliminary data.</text>
</comment>
<accession>A0ABQ4MIW9</accession>